<dbReference type="Gene3D" id="1.10.260.40">
    <property type="entry name" value="lambda repressor-like DNA-binding domains"/>
    <property type="match status" value="1"/>
</dbReference>
<dbReference type="PANTHER" id="PTHR30146:SF109">
    <property type="entry name" value="HTH-TYPE TRANSCRIPTIONAL REGULATOR GALS"/>
    <property type="match status" value="1"/>
</dbReference>
<dbReference type="CDD" id="cd01392">
    <property type="entry name" value="HTH_LacI"/>
    <property type="match status" value="1"/>
</dbReference>
<accession>A0A4P6YIR0</accession>
<sequence>MIYITIKDIAKKLNISIATVSRAFNDKSDIKIETKNLILKTAKEMGYRPNPMAKKLIQKRSLTIGIVVPEFLNSFFPEVIIGAQEILFEKGYQVLITQSNENFETELKNVKALEDSMVDGIIISQSSETKNVDYYQNLINSGFPIVFFNRVCDTISSSKILFNDYKWAFFATEHLINQGYKNIYHLKGKESVSLTNDRLKGFMDAHAKHKLSVSKEQIVPTGFRIEDGQRVALEIIDSGKIPDAIFASNDPSAIGAMQVFKKKGFKIPQDIAFVGFTESRMGAIIDPPLTSVLQPAAAIGREAARILIEQIENPETFKPQIVVLNGELNIRDSSVLEPKII</sequence>
<keyword evidence="3" id="KW-0804">Transcription</keyword>
<dbReference type="SUPFAM" id="SSF47413">
    <property type="entry name" value="lambda repressor-like DNA-binding domains"/>
    <property type="match status" value="1"/>
</dbReference>
<protein>
    <submittedName>
        <fullName evidence="5">LacI family transcriptional regulator</fullName>
    </submittedName>
</protein>
<dbReference type="Pfam" id="PF00532">
    <property type="entry name" value="Peripla_BP_1"/>
    <property type="match status" value="1"/>
</dbReference>
<name>A0A4P6YIR0_9FLAO</name>
<evidence type="ECO:0000256" key="3">
    <source>
        <dbReference type="ARBA" id="ARBA00023163"/>
    </source>
</evidence>
<dbReference type="SUPFAM" id="SSF53822">
    <property type="entry name" value="Periplasmic binding protein-like I"/>
    <property type="match status" value="1"/>
</dbReference>
<dbReference type="Gene3D" id="3.40.50.2300">
    <property type="match status" value="2"/>
</dbReference>
<dbReference type="InterPro" id="IPR001761">
    <property type="entry name" value="Peripla_BP/Lac1_sug-bd_dom"/>
</dbReference>
<keyword evidence="2" id="KW-0238">DNA-binding</keyword>
<dbReference type="PROSITE" id="PS50932">
    <property type="entry name" value="HTH_LACI_2"/>
    <property type="match status" value="1"/>
</dbReference>
<evidence type="ECO:0000313" key="6">
    <source>
        <dbReference type="Proteomes" id="UP000291124"/>
    </source>
</evidence>
<dbReference type="InterPro" id="IPR010982">
    <property type="entry name" value="Lambda_DNA-bd_dom_sf"/>
</dbReference>
<organism evidence="5 6">
    <name type="scientific">Flavobacterium nackdongense</name>
    <dbReference type="NCBI Taxonomy" id="2547394"/>
    <lineage>
        <taxon>Bacteria</taxon>
        <taxon>Pseudomonadati</taxon>
        <taxon>Bacteroidota</taxon>
        <taxon>Flavobacteriia</taxon>
        <taxon>Flavobacteriales</taxon>
        <taxon>Flavobacteriaceae</taxon>
        <taxon>Flavobacterium</taxon>
    </lineage>
</organism>
<evidence type="ECO:0000256" key="2">
    <source>
        <dbReference type="ARBA" id="ARBA00023125"/>
    </source>
</evidence>
<feature type="domain" description="HTH lacI-type" evidence="4">
    <location>
        <begin position="4"/>
        <end position="58"/>
    </location>
</feature>
<dbReference type="InterPro" id="IPR000843">
    <property type="entry name" value="HTH_LacI"/>
</dbReference>
<reference evidence="6" key="1">
    <citation type="submission" date="2019-03" db="EMBL/GenBank/DDBJ databases">
        <title>Flavobacterium sp.</title>
        <authorList>
            <person name="Kim H."/>
        </authorList>
    </citation>
    <scope>NUCLEOTIDE SEQUENCE [LARGE SCALE GENOMIC DNA]</scope>
    <source>
        <strain evidence="6">GS13</strain>
    </source>
</reference>
<dbReference type="GO" id="GO:0003700">
    <property type="term" value="F:DNA-binding transcription factor activity"/>
    <property type="evidence" value="ECO:0007669"/>
    <property type="project" value="TreeGrafter"/>
</dbReference>
<dbReference type="KEGG" id="fnk:E1750_16825"/>
<gene>
    <name evidence="5" type="ORF">E1750_16825</name>
</gene>
<keyword evidence="1" id="KW-0805">Transcription regulation</keyword>
<dbReference type="RefSeq" id="WP_133277883.1">
    <property type="nucleotide sequence ID" value="NZ_CP037933.1"/>
</dbReference>
<evidence type="ECO:0000313" key="5">
    <source>
        <dbReference type="EMBL" id="QBN20383.1"/>
    </source>
</evidence>
<dbReference type="InterPro" id="IPR028082">
    <property type="entry name" value="Peripla_BP_I"/>
</dbReference>
<dbReference type="CDD" id="cd06267">
    <property type="entry name" value="PBP1_LacI_sugar_binding-like"/>
    <property type="match status" value="1"/>
</dbReference>
<dbReference type="OrthoDB" id="9768806at2"/>
<dbReference type="AlphaFoldDB" id="A0A4P6YIR0"/>
<dbReference type="EMBL" id="CP037933">
    <property type="protein sequence ID" value="QBN20383.1"/>
    <property type="molecule type" value="Genomic_DNA"/>
</dbReference>
<dbReference type="Proteomes" id="UP000291124">
    <property type="component" value="Chromosome"/>
</dbReference>
<evidence type="ECO:0000256" key="1">
    <source>
        <dbReference type="ARBA" id="ARBA00023015"/>
    </source>
</evidence>
<keyword evidence="6" id="KW-1185">Reference proteome</keyword>
<dbReference type="PANTHER" id="PTHR30146">
    <property type="entry name" value="LACI-RELATED TRANSCRIPTIONAL REPRESSOR"/>
    <property type="match status" value="1"/>
</dbReference>
<dbReference type="SMART" id="SM00354">
    <property type="entry name" value="HTH_LACI"/>
    <property type="match status" value="1"/>
</dbReference>
<dbReference type="Pfam" id="PF00356">
    <property type="entry name" value="LacI"/>
    <property type="match status" value="1"/>
</dbReference>
<proteinExistence type="predicted"/>
<dbReference type="GO" id="GO:0000976">
    <property type="term" value="F:transcription cis-regulatory region binding"/>
    <property type="evidence" value="ECO:0007669"/>
    <property type="project" value="TreeGrafter"/>
</dbReference>
<evidence type="ECO:0000259" key="4">
    <source>
        <dbReference type="PROSITE" id="PS50932"/>
    </source>
</evidence>